<feature type="binding site" evidence="7">
    <location>
        <position position="13"/>
    </location>
    <ligand>
        <name>ATP</name>
        <dbReference type="ChEBI" id="CHEBI:30616"/>
    </ligand>
</feature>
<evidence type="ECO:0000313" key="8">
    <source>
        <dbReference type="EMBL" id="USG99464.1"/>
    </source>
</evidence>
<dbReference type="GO" id="GO:0042274">
    <property type="term" value="P:ribosomal small subunit biogenesis"/>
    <property type="evidence" value="ECO:0007669"/>
    <property type="project" value="UniProtKB-UniRule"/>
</dbReference>
<keyword evidence="5 7" id="KW-0418">Kinase</keyword>
<feature type="binding site" evidence="7">
    <location>
        <position position="15"/>
    </location>
    <ligand>
        <name>ATP</name>
        <dbReference type="ChEBI" id="CHEBI:30616"/>
    </ligand>
</feature>
<feature type="binding site" evidence="7">
    <location>
        <position position="138"/>
    </location>
    <ligand>
        <name>ATP</name>
        <dbReference type="ChEBI" id="CHEBI:30616"/>
    </ligand>
</feature>
<gene>
    <name evidence="8" type="ORF">K1720_08050</name>
</gene>
<feature type="region of interest" description="LID" evidence="7">
    <location>
        <begin position="99"/>
        <end position="109"/>
    </location>
</feature>
<evidence type="ECO:0000256" key="5">
    <source>
        <dbReference type="ARBA" id="ARBA00022777"/>
    </source>
</evidence>
<comment type="catalytic activity">
    <reaction evidence="7">
        <text>ATP + H2O = ADP + phosphate + H(+)</text>
        <dbReference type="Rhea" id="RHEA:13065"/>
        <dbReference type="ChEBI" id="CHEBI:15377"/>
        <dbReference type="ChEBI" id="CHEBI:15378"/>
        <dbReference type="ChEBI" id="CHEBI:30616"/>
        <dbReference type="ChEBI" id="CHEBI:43474"/>
        <dbReference type="ChEBI" id="CHEBI:456216"/>
    </reaction>
</comment>
<protein>
    <recommendedName>
        <fullName evidence="7">Putative adenylate kinase</fullName>
        <shortName evidence="7">AK</shortName>
        <ecNumber evidence="7">2.7.4.3</ecNumber>
    </recommendedName>
    <alternativeName>
        <fullName evidence="7">ATP-AMP transphosphorylase</fullName>
    </alternativeName>
</protein>
<dbReference type="EC" id="2.7.4.3" evidence="7"/>
<keyword evidence="4 7" id="KW-0547">Nucleotide-binding</keyword>
<keyword evidence="2 7" id="KW-0698">rRNA processing</keyword>
<feature type="region of interest" description="NMP" evidence="7">
    <location>
        <begin position="30"/>
        <end position="50"/>
    </location>
</feature>
<dbReference type="RefSeq" id="WP_251948337.1">
    <property type="nucleotide sequence ID" value="NZ_CP080572.1"/>
</dbReference>
<dbReference type="Pfam" id="PF13238">
    <property type="entry name" value="AAA_18"/>
    <property type="match status" value="1"/>
</dbReference>
<dbReference type="SUPFAM" id="SSF52540">
    <property type="entry name" value="P-loop containing nucleoside triphosphate hydrolases"/>
    <property type="match status" value="1"/>
</dbReference>
<dbReference type="InterPro" id="IPR027417">
    <property type="entry name" value="P-loop_NTPase"/>
</dbReference>
<dbReference type="HAMAP" id="MF_00039">
    <property type="entry name" value="Adenylate_kinase_AK6"/>
    <property type="match status" value="1"/>
</dbReference>
<comment type="catalytic activity">
    <reaction evidence="7">
        <text>AMP + ATP = 2 ADP</text>
        <dbReference type="Rhea" id="RHEA:12973"/>
        <dbReference type="ChEBI" id="CHEBI:30616"/>
        <dbReference type="ChEBI" id="CHEBI:456215"/>
        <dbReference type="ChEBI" id="CHEBI:456216"/>
        <dbReference type="EC" id="2.7.4.3"/>
    </reaction>
</comment>
<comment type="function">
    <text evidence="7">Broad-specificity nucleoside monophosphate (NMP) kinase that catalyzes the reversible transfer of the terminal phosphate group between nucleoside triphosphates and monophosphates. Has also ATPase activity. Involved in the late maturation steps of the 30S ribosomal particles, specifically 16S rRNA maturation. While NMP activity is not required for ribosome maturation, ATPase activity is. Associates transiently with small ribosomal subunit protein uS11. ATP hydrolysis breaks the interaction with uS11. May temporarily remove uS11 from the ribosome to enable a conformational change of the ribosomal RNA that is needed for the final maturation step of the small ribosomal subunit.</text>
</comment>
<sequence length="184" mass="20818">MIIAISGTPGVGKTTVAKLLAKKLGYDYVDLREFALRHGIGEMKGEELEVEIDELAYYVERELKGRDLVLDGHLSHLMPVDQIIVLRAHPKIIGERLKERGYSKEKISENVEAELVDVCLLEALEENESIIEIDTTNKTPEEVIDEILNLFEKGVKRRLGVVDWTKVYDEVIPYLDLGGGDEWV</sequence>
<evidence type="ECO:0000313" key="9">
    <source>
        <dbReference type="Proteomes" id="UP001056425"/>
    </source>
</evidence>
<evidence type="ECO:0000256" key="4">
    <source>
        <dbReference type="ARBA" id="ARBA00022741"/>
    </source>
</evidence>
<feature type="binding site" evidence="7">
    <location>
        <position position="100"/>
    </location>
    <ligand>
        <name>ATP</name>
        <dbReference type="ChEBI" id="CHEBI:30616"/>
    </ligand>
</feature>
<feature type="binding site" evidence="7">
    <location>
        <position position="10"/>
    </location>
    <ligand>
        <name>ATP</name>
        <dbReference type="ChEBI" id="CHEBI:30616"/>
    </ligand>
</feature>
<dbReference type="EMBL" id="CP080572">
    <property type="protein sequence ID" value="USG99464.1"/>
    <property type="molecule type" value="Genomic_DNA"/>
</dbReference>
<dbReference type="NCBIfam" id="NF003012">
    <property type="entry name" value="PRK03839.1"/>
    <property type="match status" value="1"/>
</dbReference>
<reference evidence="8 9" key="1">
    <citation type="submission" date="2021-08" db="EMBL/GenBank/DDBJ databases">
        <title>Thermococcus onnuriiensis IOH2.</title>
        <authorList>
            <person name="Park Y.-J."/>
        </authorList>
    </citation>
    <scope>NUCLEOTIDE SEQUENCE [LARGE SCALE GENOMIC DNA]</scope>
    <source>
        <strain evidence="8 9">IOH2</strain>
    </source>
</reference>
<keyword evidence="6 7" id="KW-0067">ATP-binding</keyword>
<dbReference type="GeneID" id="72778292"/>
<evidence type="ECO:0000256" key="1">
    <source>
        <dbReference type="ARBA" id="ARBA00022517"/>
    </source>
</evidence>
<dbReference type="GO" id="GO:0004017">
    <property type="term" value="F:AMP kinase activity"/>
    <property type="evidence" value="ECO:0007669"/>
    <property type="project" value="UniProtKB-UniRule"/>
</dbReference>
<dbReference type="Proteomes" id="UP001056425">
    <property type="component" value="Chromosome"/>
</dbReference>
<dbReference type="GO" id="GO:0006364">
    <property type="term" value="P:rRNA processing"/>
    <property type="evidence" value="ECO:0007669"/>
    <property type="project" value="UniProtKB-KW"/>
</dbReference>
<organism evidence="8 9">
    <name type="scientific">Thermococcus argininiproducens</name>
    <dbReference type="NCBI Taxonomy" id="2866384"/>
    <lineage>
        <taxon>Archaea</taxon>
        <taxon>Methanobacteriati</taxon>
        <taxon>Methanobacteriota</taxon>
        <taxon>Thermococci</taxon>
        <taxon>Thermococcales</taxon>
        <taxon>Thermococcaceae</taxon>
        <taxon>Thermococcus</taxon>
    </lineage>
</organism>
<dbReference type="GO" id="GO:0005524">
    <property type="term" value="F:ATP binding"/>
    <property type="evidence" value="ECO:0007669"/>
    <property type="project" value="UniProtKB-UniRule"/>
</dbReference>
<dbReference type="PANTHER" id="PTHR12595:SF0">
    <property type="entry name" value="ADENYLATE KINASE ISOENZYME 6"/>
    <property type="match status" value="1"/>
</dbReference>
<feature type="binding site" evidence="7">
    <location>
        <position position="14"/>
    </location>
    <ligand>
        <name>ATP</name>
        <dbReference type="ChEBI" id="CHEBI:30616"/>
    </ligand>
</feature>
<dbReference type="AlphaFoldDB" id="A0A9E7M9L8"/>
<dbReference type="GO" id="GO:0016887">
    <property type="term" value="F:ATP hydrolysis activity"/>
    <property type="evidence" value="ECO:0007669"/>
    <property type="project" value="InterPro"/>
</dbReference>
<keyword evidence="3 7" id="KW-0808">Transferase</keyword>
<evidence type="ECO:0000256" key="6">
    <source>
        <dbReference type="ARBA" id="ARBA00022840"/>
    </source>
</evidence>
<evidence type="ECO:0000256" key="2">
    <source>
        <dbReference type="ARBA" id="ARBA00022552"/>
    </source>
</evidence>
<comment type="similarity">
    <text evidence="7">Belongs to the adenylate kinase family. AK6 subfamily.</text>
</comment>
<dbReference type="PANTHER" id="PTHR12595">
    <property type="entry name" value="POS9-ACTIVATING FACTOR FAP7-RELATED"/>
    <property type="match status" value="1"/>
</dbReference>
<evidence type="ECO:0000256" key="3">
    <source>
        <dbReference type="ARBA" id="ARBA00022679"/>
    </source>
</evidence>
<accession>A0A9E7M9L8</accession>
<dbReference type="Gene3D" id="3.40.50.300">
    <property type="entry name" value="P-loop containing nucleotide triphosphate hydrolases"/>
    <property type="match status" value="1"/>
</dbReference>
<proteinExistence type="inferred from homology"/>
<name>A0A9E7M9L8_9EURY</name>
<dbReference type="InterPro" id="IPR020618">
    <property type="entry name" value="Adenyl_kinase_AK6"/>
</dbReference>
<keyword evidence="1 7" id="KW-0690">Ribosome biogenesis</keyword>
<evidence type="ECO:0000256" key="7">
    <source>
        <dbReference type="HAMAP-Rule" id="MF_00039"/>
    </source>
</evidence>
<keyword evidence="9" id="KW-1185">Reference proteome</keyword>
<dbReference type="KEGG" id="thei:K1720_08050"/>
<comment type="subunit">
    <text evidence="7">Interacts with uS11. Not a structural component of 40S pre-ribosomes, but transiently interacts with them by binding to uS11.</text>
</comment>
<feature type="binding site" evidence="7">
    <location>
        <position position="12"/>
    </location>
    <ligand>
        <name>ATP</name>
        <dbReference type="ChEBI" id="CHEBI:30616"/>
    </ligand>
</feature>